<reference evidence="1 2" key="1">
    <citation type="submission" date="2018-05" db="EMBL/GenBank/DDBJ databases">
        <title>Genome sequencing of Flavobacterium sp. HYN0056.</title>
        <authorList>
            <person name="Yi H."/>
            <person name="Baek C."/>
        </authorList>
    </citation>
    <scope>NUCLEOTIDE SEQUENCE [LARGE SCALE GENOMIC DNA]</scope>
    <source>
        <strain evidence="1 2">HYN0056</strain>
    </source>
</reference>
<organism evidence="1 2">
    <name type="scientific">Flavobacterium crocinum</name>
    <dbReference type="NCBI Taxonomy" id="2183896"/>
    <lineage>
        <taxon>Bacteria</taxon>
        <taxon>Pseudomonadati</taxon>
        <taxon>Bacteroidota</taxon>
        <taxon>Flavobacteriia</taxon>
        <taxon>Flavobacteriales</taxon>
        <taxon>Flavobacteriaceae</taxon>
        <taxon>Flavobacterium</taxon>
    </lineage>
</organism>
<proteinExistence type="predicted"/>
<gene>
    <name evidence="1" type="ORF">HYN56_23905</name>
</gene>
<dbReference type="OrthoDB" id="1217771at2"/>
<dbReference type="RefSeq" id="WP_109194501.1">
    <property type="nucleotide sequence ID" value="NZ_CP029255.1"/>
</dbReference>
<evidence type="ECO:0000313" key="2">
    <source>
        <dbReference type="Proteomes" id="UP000245250"/>
    </source>
</evidence>
<dbReference type="EMBL" id="CP029255">
    <property type="protein sequence ID" value="AWK07109.1"/>
    <property type="molecule type" value="Genomic_DNA"/>
</dbReference>
<sequence>MDYFKQVGVRNAILKNAEKLNFIINSIDTIKFGMDGKMETLTTMFVPLDFLNAVVYPSISKPIEKVWDDIVAYDVEKAKDNGLRGIYELAKGKLFNEEKYGNYEYSVIDQEILNKLLKGEIKTLQELKNMQEIRLIKSNYDKSILIYTILHFTKEDEKTKEQTTYIDSIFINE</sequence>
<protein>
    <submittedName>
        <fullName evidence="1">Uncharacterized protein</fullName>
    </submittedName>
</protein>
<evidence type="ECO:0000313" key="1">
    <source>
        <dbReference type="EMBL" id="AWK07109.1"/>
    </source>
</evidence>
<name>A0A2S1YSP7_9FLAO</name>
<keyword evidence="2" id="KW-1185">Reference proteome</keyword>
<dbReference type="KEGG" id="fcr:HYN56_23905"/>
<dbReference type="AlphaFoldDB" id="A0A2S1YSP7"/>
<dbReference type="Proteomes" id="UP000245250">
    <property type="component" value="Chromosome"/>
</dbReference>
<accession>A0A2S1YSP7</accession>